<dbReference type="Pfam" id="PF00583">
    <property type="entry name" value="Acetyltransf_1"/>
    <property type="match status" value="1"/>
</dbReference>
<evidence type="ECO:0000256" key="5">
    <source>
        <dbReference type="ARBA" id="ARBA00022679"/>
    </source>
</evidence>
<dbReference type="InterPro" id="IPR012772">
    <property type="entry name" value="Ectoine_EctA"/>
</dbReference>
<comment type="catalytic activity">
    <reaction evidence="7 8">
        <text>L-2,4-diaminobutanoate + acetyl-CoA = (2S)-4-acetamido-2-aminobutanoate + CoA + H(+)</text>
        <dbReference type="Rhea" id="RHEA:16901"/>
        <dbReference type="ChEBI" id="CHEBI:15378"/>
        <dbReference type="ChEBI" id="CHEBI:57287"/>
        <dbReference type="ChEBI" id="CHEBI:57288"/>
        <dbReference type="ChEBI" id="CHEBI:58761"/>
        <dbReference type="ChEBI" id="CHEBI:58929"/>
        <dbReference type="EC" id="2.3.1.178"/>
    </reaction>
</comment>
<evidence type="ECO:0000256" key="4">
    <source>
        <dbReference type="ARBA" id="ARBA00017935"/>
    </source>
</evidence>
<dbReference type="CDD" id="cd04301">
    <property type="entry name" value="NAT_SF"/>
    <property type="match status" value="1"/>
</dbReference>
<evidence type="ECO:0000256" key="1">
    <source>
        <dbReference type="ARBA" id="ARBA00004978"/>
    </source>
</evidence>
<dbReference type="NCBIfam" id="TIGR02406">
    <property type="entry name" value="ectoine_EctA"/>
    <property type="match status" value="1"/>
</dbReference>
<dbReference type="InterPro" id="IPR000182">
    <property type="entry name" value="GNAT_dom"/>
</dbReference>
<keyword evidence="6 8" id="KW-0012">Acyltransferase</keyword>
<comment type="caution">
    <text evidence="10">The sequence shown here is derived from an EMBL/GenBank/DDBJ whole genome shotgun (WGS) entry which is preliminary data.</text>
</comment>
<evidence type="ECO:0000256" key="8">
    <source>
        <dbReference type="RuleBase" id="RU365045"/>
    </source>
</evidence>
<evidence type="ECO:0000256" key="3">
    <source>
        <dbReference type="ARBA" id="ARBA00012355"/>
    </source>
</evidence>
<keyword evidence="5 8" id="KW-0808">Transferase</keyword>
<dbReference type="Proteomes" id="UP000323337">
    <property type="component" value="Unassembled WGS sequence"/>
</dbReference>
<dbReference type="GO" id="GO:0033816">
    <property type="term" value="F:diaminobutyrate acetyltransferase activity"/>
    <property type="evidence" value="ECO:0007669"/>
    <property type="project" value="UniProtKB-EC"/>
</dbReference>
<dbReference type="Gene3D" id="3.40.630.30">
    <property type="match status" value="1"/>
</dbReference>
<dbReference type="AlphaFoldDB" id="A0A5D0MHA2"/>
<dbReference type="RefSeq" id="WP_303701382.1">
    <property type="nucleotide sequence ID" value="NZ_VSIV01000199.1"/>
</dbReference>
<evidence type="ECO:0000256" key="6">
    <source>
        <dbReference type="ARBA" id="ARBA00023315"/>
    </source>
</evidence>
<dbReference type="EMBL" id="VSIV01000199">
    <property type="protein sequence ID" value="TYB33104.1"/>
    <property type="molecule type" value="Genomic_DNA"/>
</dbReference>
<name>A0A5D0MHA2_FLESI</name>
<evidence type="ECO:0000313" key="10">
    <source>
        <dbReference type="EMBL" id="TYB33104.1"/>
    </source>
</evidence>
<sequence length="167" mass="19151">MEDNIIIRRPEVKDAFGIWTLIKNSEPLDLNSKYAYMLFCTHFRDTSVVAIDPDQDDKVVGFVSGYRPPVQPDALFVWQVVVDSSMRGRGLAPRIIRDILEREYNQDINYLQATVGPSNKPSEGLFRKLAKYYDAKCETSVFFSKEDFGEGDHEEEVLFHIGPIKRG</sequence>
<dbReference type="EC" id="2.3.1.178" evidence="3 8"/>
<dbReference type="PROSITE" id="PS51186">
    <property type="entry name" value="GNAT"/>
    <property type="match status" value="1"/>
</dbReference>
<accession>A0A5D0MHA2</accession>
<proteinExistence type="inferred from homology"/>
<feature type="domain" description="N-acetyltransferase" evidence="9">
    <location>
        <begin position="5"/>
        <end position="167"/>
    </location>
</feature>
<comment type="function">
    <text evidence="8">Catalyzes the acetylation of L-2,4-diaminobutyrate (DABA) to gamma-N-acetyl-alpha,gamma-diaminobutyric acid (ADABA) with acetyl coenzyme A.</text>
</comment>
<organism evidence="10 11">
    <name type="scientific">Flexistipes sinusarabici</name>
    <dbReference type="NCBI Taxonomy" id="2352"/>
    <lineage>
        <taxon>Bacteria</taxon>
        <taxon>Pseudomonadati</taxon>
        <taxon>Deferribacterota</taxon>
        <taxon>Deferribacteres</taxon>
        <taxon>Deferribacterales</taxon>
        <taxon>Flexistipitaceae</taxon>
        <taxon>Flexistipes</taxon>
    </lineage>
</organism>
<comment type="similarity">
    <text evidence="2 8">Belongs to the acetyltransferase family. EctA subfamily.</text>
</comment>
<dbReference type="InterPro" id="IPR016181">
    <property type="entry name" value="Acyl_CoA_acyltransferase"/>
</dbReference>
<dbReference type="UniPathway" id="UPA00067">
    <property type="reaction ID" value="UER00122"/>
</dbReference>
<evidence type="ECO:0000259" key="9">
    <source>
        <dbReference type="PROSITE" id="PS51186"/>
    </source>
</evidence>
<evidence type="ECO:0000313" key="11">
    <source>
        <dbReference type="Proteomes" id="UP000323337"/>
    </source>
</evidence>
<evidence type="ECO:0000256" key="2">
    <source>
        <dbReference type="ARBA" id="ARBA00010712"/>
    </source>
</evidence>
<reference evidence="10 11" key="1">
    <citation type="submission" date="2019-08" db="EMBL/GenBank/DDBJ databases">
        <title>Genomic characterization of a novel candidate phylum (ARYD3) from a high temperature, high salinity tertiary oil reservoir in north central Oklahoma, USA.</title>
        <authorList>
            <person name="Youssef N.H."/>
            <person name="Yadav A."/>
            <person name="Elshahed M.S."/>
        </authorList>
    </citation>
    <scope>NUCLEOTIDE SEQUENCE [LARGE SCALE GENOMIC DNA]</scope>
    <source>
        <strain evidence="10">ARYD1</strain>
    </source>
</reference>
<comment type="pathway">
    <text evidence="1 8">Amine and polyamine biosynthesis; ectoine biosynthesis; L-ectoine from L-aspartate 4-semialdehyde: step 2/3.</text>
</comment>
<gene>
    <name evidence="8 10" type="primary">ectA</name>
    <name evidence="10" type="ORF">FXF49_08060</name>
</gene>
<protein>
    <recommendedName>
        <fullName evidence="4 8">L-2,4-diaminobutyric acid acetyltransferase</fullName>
        <shortName evidence="8">DABA acetyltransferase</shortName>
        <ecNumber evidence="3 8">2.3.1.178</ecNumber>
    </recommendedName>
</protein>
<dbReference type="GO" id="GO:0019491">
    <property type="term" value="P:ectoine biosynthetic process"/>
    <property type="evidence" value="ECO:0007669"/>
    <property type="project" value="UniProtKB-UniPathway"/>
</dbReference>
<dbReference type="SUPFAM" id="SSF55729">
    <property type="entry name" value="Acyl-CoA N-acyltransferases (Nat)"/>
    <property type="match status" value="1"/>
</dbReference>
<evidence type="ECO:0000256" key="7">
    <source>
        <dbReference type="ARBA" id="ARBA00048924"/>
    </source>
</evidence>